<dbReference type="PANTHER" id="PTHR47149:SF1">
    <property type="entry name" value="F-BOX PROTEIN RMF"/>
    <property type="match status" value="1"/>
</dbReference>
<organism evidence="1">
    <name type="scientific">Zea mays</name>
    <name type="common">Maize</name>
    <dbReference type="NCBI Taxonomy" id="4577"/>
    <lineage>
        <taxon>Eukaryota</taxon>
        <taxon>Viridiplantae</taxon>
        <taxon>Streptophyta</taxon>
        <taxon>Embryophyta</taxon>
        <taxon>Tracheophyta</taxon>
        <taxon>Spermatophyta</taxon>
        <taxon>Magnoliopsida</taxon>
        <taxon>Liliopsida</taxon>
        <taxon>Poales</taxon>
        <taxon>Poaceae</taxon>
        <taxon>PACMAD clade</taxon>
        <taxon>Panicoideae</taxon>
        <taxon>Andropogonodae</taxon>
        <taxon>Andropogoneae</taxon>
        <taxon>Tripsacinae</taxon>
        <taxon>Zea</taxon>
    </lineage>
</organism>
<gene>
    <name evidence="1" type="ORF">ZEAMMB73_Zm00001d040042</name>
</gene>
<proteinExistence type="predicted"/>
<dbReference type="AlphaFoldDB" id="A0A1D6MME3"/>
<evidence type="ECO:0000313" key="1">
    <source>
        <dbReference type="EMBL" id="ONM30364.1"/>
    </source>
</evidence>
<dbReference type="EMBL" id="CM007649">
    <property type="protein sequence ID" value="ONM30364.1"/>
    <property type="molecule type" value="Genomic_DNA"/>
</dbReference>
<dbReference type="STRING" id="4577.A0A1D6MME3"/>
<reference evidence="1" key="1">
    <citation type="submission" date="2015-12" db="EMBL/GenBank/DDBJ databases">
        <title>Update maize B73 reference genome by single molecule sequencing technologies.</title>
        <authorList>
            <consortium name="Maize Genome Sequencing Project"/>
            <person name="Ware D."/>
        </authorList>
    </citation>
    <scope>NUCLEOTIDE SEQUENCE [LARGE SCALE GENOMIC DNA]</scope>
    <source>
        <tissue evidence="1">Seedling</tissue>
    </source>
</reference>
<name>A0A1D6MME3_MAIZE</name>
<dbReference type="InParanoid" id="A0A1D6MME3"/>
<accession>A0A1D6MME3</accession>
<sequence>MWALIKNKETVVCNARVLGLGPRFMSVYVPKLAMEQRIYYDEVEGLSVEWLEVTER</sequence>
<dbReference type="ExpressionAtlas" id="A0A1D6MME3">
    <property type="expression patterns" value="baseline and differential"/>
</dbReference>
<dbReference type="PANTHER" id="PTHR47149">
    <property type="entry name" value="F-BOX PROTEIN RMF"/>
    <property type="match status" value="1"/>
</dbReference>
<protein>
    <submittedName>
        <fullName evidence="1">Uncharacterized protein</fullName>
    </submittedName>
</protein>